<dbReference type="Gramene" id="PVH63216">
    <property type="protein sequence ID" value="PVH63216"/>
    <property type="gene ID" value="PAHAL_3G495600"/>
</dbReference>
<dbReference type="AlphaFoldDB" id="A0A2T8KM27"/>
<reference evidence="2" key="1">
    <citation type="submission" date="2018-04" db="EMBL/GenBank/DDBJ databases">
        <title>WGS assembly of Panicum hallii.</title>
        <authorList>
            <person name="Lovell J."/>
            <person name="Jenkins J."/>
            <person name="Lowry D."/>
            <person name="Mamidi S."/>
            <person name="Sreedasyam A."/>
            <person name="Weng X."/>
            <person name="Barry K."/>
            <person name="Bonette J."/>
            <person name="Campitelli B."/>
            <person name="Daum C."/>
            <person name="Gordon S."/>
            <person name="Gould B."/>
            <person name="Lipzen A."/>
            <person name="Macqueen A."/>
            <person name="Palacio-Mejia J."/>
            <person name="Plott C."/>
            <person name="Shakirov E."/>
            <person name="Shu S."/>
            <person name="Yoshinaga Y."/>
            <person name="Zane M."/>
            <person name="Rokhsar D."/>
            <person name="Grimwood J."/>
            <person name="Schmutz J."/>
            <person name="Juenger T."/>
        </authorList>
    </citation>
    <scope>NUCLEOTIDE SEQUENCE [LARGE SCALE GENOMIC DNA]</scope>
    <source>
        <strain evidence="2">FIL2</strain>
    </source>
</reference>
<protein>
    <submittedName>
        <fullName evidence="2">Uncharacterized protein</fullName>
    </submittedName>
</protein>
<name>A0A2T8KM27_9POAL</name>
<feature type="region of interest" description="Disordered" evidence="1">
    <location>
        <begin position="48"/>
        <end position="74"/>
    </location>
</feature>
<proteinExistence type="predicted"/>
<sequence length="118" mass="12909">MAPAMAAPATQLRRARRPQCAPRRSQRSSFRVRLLSTPRQLGRTLLWPSRTADHRTPKRGEKGRRRGRWPMGAPAAAGNGVCGHGPLGAVLQPQGNDVHAGRCWSTGLQMDMEPRGVP</sequence>
<organism evidence="2">
    <name type="scientific">Panicum hallii</name>
    <dbReference type="NCBI Taxonomy" id="206008"/>
    <lineage>
        <taxon>Eukaryota</taxon>
        <taxon>Viridiplantae</taxon>
        <taxon>Streptophyta</taxon>
        <taxon>Embryophyta</taxon>
        <taxon>Tracheophyta</taxon>
        <taxon>Spermatophyta</taxon>
        <taxon>Magnoliopsida</taxon>
        <taxon>Liliopsida</taxon>
        <taxon>Poales</taxon>
        <taxon>Poaceae</taxon>
        <taxon>PACMAD clade</taxon>
        <taxon>Panicoideae</taxon>
        <taxon>Panicodae</taxon>
        <taxon>Paniceae</taxon>
        <taxon>Panicinae</taxon>
        <taxon>Panicum</taxon>
        <taxon>Panicum sect. Panicum</taxon>
    </lineage>
</organism>
<evidence type="ECO:0000313" key="2">
    <source>
        <dbReference type="EMBL" id="PVH63216.1"/>
    </source>
</evidence>
<feature type="region of interest" description="Disordered" evidence="1">
    <location>
        <begin position="1"/>
        <end position="33"/>
    </location>
</feature>
<evidence type="ECO:0000256" key="1">
    <source>
        <dbReference type="SAM" id="MobiDB-lite"/>
    </source>
</evidence>
<dbReference type="EMBL" id="CM008048">
    <property type="protein sequence ID" value="PVH63216.1"/>
    <property type="molecule type" value="Genomic_DNA"/>
</dbReference>
<accession>A0A2T8KM27</accession>
<feature type="compositionally biased region" description="Basic and acidic residues" evidence="1">
    <location>
        <begin position="51"/>
        <end position="60"/>
    </location>
</feature>
<gene>
    <name evidence="2" type="ORF">PAHAL_3G495600</name>
</gene>
<dbReference type="Proteomes" id="UP000243499">
    <property type="component" value="Chromosome 3"/>
</dbReference>